<keyword evidence="1" id="KW-0143">Chaperone</keyword>
<name>A0A2S0KIJ1_9ACTN</name>
<evidence type="ECO:0000256" key="2">
    <source>
        <dbReference type="SAM" id="MobiDB-lite"/>
    </source>
</evidence>
<dbReference type="EMBL" id="CP027433">
    <property type="protein sequence ID" value="AVM01508.1"/>
    <property type="molecule type" value="Genomic_DNA"/>
</dbReference>
<dbReference type="Pfam" id="PF01774">
    <property type="entry name" value="UreD"/>
    <property type="match status" value="1"/>
</dbReference>
<dbReference type="OrthoDB" id="8677206at2"/>
<dbReference type="KEGG" id="git:C6V83_15905"/>
<keyword evidence="4" id="KW-1185">Reference proteome</keyword>
<sequence length="255" mass="25958">MATTVVDVRAAPVREPSAGPGGERSGLSSSRARVTMSSGAGTALVPRLIGRTERSAQVALVAGGAMLLGGDRLDVRLAVGAGCTLELTEVGGTVAYDSDGVASSWTVDADLGPGATLVWMGLETVVASGADLTRTLRLRLGPGACALIRETTVLGRSGEHGGRARLVSDVRYDGVPLLVEDFDVRGDHPVPGICDGARVVDTVLLAGRRPADAAGSMALDGPGALARFLGDQTHRSPMPGVWSRWAAELGGAARG</sequence>
<reference evidence="3 4" key="1">
    <citation type="submission" date="2018-03" db="EMBL/GenBank/DDBJ databases">
        <title>Characteristics and genome of n-alkane degrading marine bacteria Gordonia iterans isolated from crude oil contaminated in Tae-an, South Korea.</title>
        <authorList>
            <person name="Lee S.-S."/>
            <person name="Kim H."/>
        </authorList>
    </citation>
    <scope>NUCLEOTIDE SEQUENCE [LARGE SCALE GENOMIC DNA]</scope>
    <source>
        <strain evidence="3 4">Co17</strain>
    </source>
</reference>
<gene>
    <name evidence="3" type="ORF">C6V83_15905</name>
</gene>
<dbReference type="GO" id="GO:0016151">
    <property type="term" value="F:nickel cation binding"/>
    <property type="evidence" value="ECO:0007669"/>
    <property type="project" value="InterPro"/>
</dbReference>
<dbReference type="AlphaFoldDB" id="A0A2S0KIJ1"/>
<dbReference type="Proteomes" id="UP000239814">
    <property type="component" value="Chromosome"/>
</dbReference>
<dbReference type="RefSeq" id="WP_105943214.1">
    <property type="nucleotide sequence ID" value="NZ_CP027433.1"/>
</dbReference>
<proteinExistence type="predicted"/>
<evidence type="ECO:0000313" key="4">
    <source>
        <dbReference type="Proteomes" id="UP000239814"/>
    </source>
</evidence>
<evidence type="ECO:0000313" key="3">
    <source>
        <dbReference type="EMBL" id="AVM01508.1"/>
    </source>
</evidence>
<protein>
    <submittedName>
        <fullName evidence="3">Urease accessory protein</fullName>
    </submittedName>
</protein>
<evidence type="ECO:0000256" key="1">
    <source>
        <dbReference type="ARBA" id="ARBA00023186"/>
    </source>
</evidence>
<dbReference type="InterPro" id="IPR002669">
    <property type="entry name" value="UreD"/>
</dbReference>
<feature type="region of interest" description="Disordered" evidence="2">
    <location>
        <begin position="1"/>
        <end position="32"/>
    </location>
</feature>
<organism evidence="3 4">
    <name type="scientific">Gordonia iterans</name>
    <dbReference type="NCBI Taxonomy" id="1004901"/>
    <lineage>
        <taxon>Bacteria</taxon>
        <taxon>Bacillati</taxon>
        <taxon>Actinomycetota</taxon>
        <taxon>Actinomycetes</taxon>
        <taxon>Mycobacteriales</taxon>
        <taxon>Gordoniaceae</taxon>
        <taxon>Gordonia</taxon>
    </lineage>
</organism>
<accession>A0A2S0KIJ1</accession>